<gene>
    <name evidence="7" type="ORF">DdX_05472</name>
</gene>
<sequence>MDTDHFILRRIKPELRPFVVITAGITLQFTYGIVYTFGNLLPYLVSYLRWKVNPTQSAGSLIWLQSLIAGLPCAMLTGGFVEKKLGGRMGILMGSTLYTGFLAVSYLTIQHSFPLLLISLGLFSSFGQGVSYNCVLIISQRWFPNNVGLASGLITAGYGMSAFLISPLQTRFINPKNLPVNKDGFFTQVELLERVPKMFLLLAGIFALLQFIAILFIGEPKKNNVTAEPREEANEPMLNESANSRTTPALSHKEVIFSDTFVFLFLTLLLNSVWVQTISGLYKAFGQTFIVNDFFLATVNSLAAGCNCLSRVFWGHFADKTSYETTMSIACAVGAALMWTLGVVKLVDNQMLFMLWICLMFFCIGATYCLVPYAAHRCFGAENFGIAYGFIQVSMTFAGIITALCSQFLLSMVGFNVLFTIMASTTCISFLLTLAIRRTKYGKAVAPE</sequence>
<comment type="subcellular location">
    <subcellularLocation>
        <location evidence="1">Membrane</location>
        <topology evidence="1">Multi-pass membrane protein</topology>
    </subcellularLocation>
</comment>
<dbReference type="SUPFAM" id="SSF103473">
    <property type="entry name" value="MFS general substrate transporter"/>
    <property type="match status" value="1"/>
</dbReference>
<keyword evidence="3 6" id="KW-0812">Transmembrane</keyword>
<feature type="transmembrane region" description="Helical" evidence="6">
    <location>
        <begin position="147"/>
        <end position="168"/>
    </location>
</feature>
<feature type="transmembrane region" description="Helical" evidence="6">
    <location>
        <begin position="198"/>
        <end position="217"/>
    </location>
</feature>
<dbReference type="Proteomes" id="UP001201812">
    <property type="component" value="Unassembled WGS sequence"/>
</dbReference>
<keyword evidence="4 6" id="KW-1133">Transmembrane helix</keyword>
<evidence type="ECO:0000313" key="8">
    <source>
        <dbReference type="Proteomes" id="UP001201812"/>
    </source>
</evidence>
<evidence type="ECO:0000256" key="6">
    <source>
        <dbReference type="SAM" id="Phobius"/>
    </source>
</evidence>
<protein>
    <submittedName>
        <fullName evidence="7">Major facilitator superfamily domain-containing protein</fullName>
    </submittedName>
</protein>
<feature type="transmembrane region" description="Helical" evidence="6">
    <location>
        <begin position="89"/>
        <end position="109"/>
    </location>
</feature>
<feature type="transmembrane region" description="Helical" evidence="6">
    <location>
        <begin position="353"/>
        <end position="374"/>
    </location>
</feature>
<dbReference type="AlphaFoldDB" id="A0AAD4R6N7"/>
<keyword evidence="5 6" id="KW-0472">Membrane</keyword>
<evidence type="ECO:0000256" key="4">
    <source>
        <dbReference type="ARBA" id="ARBA00022989"/>
    </source>
</evidence>
<dbReference type="InterPro" id="IPR011701">
    <property type="entry name" value="MFS"/>
</dbReference>
<reference evidence="7" key="1">
    <citation type="submission" date="2022-01" db="EMBL/GenBank/DDBJ databases">
        <title>Genome Sequence Resource for Two Populations of Ditylenchus destructor, the Migratory Endoparasitic Phytonematode.</title>
        <authorList>
            <person name="Zhang H."/>
            <person name="Lin R."/>
            <person name="Xie B."/>
        </authorList>
    </citation>
    <scope>NUCLEOTIDE SEQUENCE</scope>
    <source>
        <strain evidence="7">BazhouSP</strain>
    </source>
</reference>
<feature type="transmembrane region" description="Helical" evidence="6">
    <location>
        <begin position="115"/>
        <end position="135"/>
    </location>
</feature>
<dbReference type="EMBL" id="JAKKPZ010000006">
    <property type="protein sequence ID" value="KAI1720099.1"/>
    <property type="molecule type" value="Genomic_DNA"/>
</dbReference>
<dbReference type="PANTHER" id="PTHR43385:SF1">
    <property type="entry name" value="RIBOFLAVIN TRANSPORTER RIBJ"/>
    <property type="match status" value="1"/>
</dbReference>
<dbReference type="GO" id="GO:0022857">
    <property type="term" value="F:transmembrane transporter activity"/>
    <property type="evidence" value="ECO:0007669"/>
    <property type="project" value="InterPro"/>
</dbReference>
<feature type="transmembrane region" description="Helical" evidence="6">
    <location>
        <begin position="58"/>
        <end position="77"/>
    </location>
</feature>
<dbReference type="InterPro" id="IPR036259">
    <property type="entry name" value="MFS_trans_sf"/>
</dbReference>
<evidence type="ECO:0000256" key="3">
    <source>
        <dbReference type="ARBA" id="ARBA00022692"/>
    </source>
</evidence>
<dbReference type="Gene3D" id="1.20.1250.20">
    <property type="entry name" value="MFS general substrate transporter like domains"/>
    <property type="match status" value="2"/>
</dbReference>
<feature type="transmembrane region" description="Helical" evidence="6">
    <location>
        <begin position="326"/>
        <end position="347"/>
    </location>
</feature>
<feature type="transmembrane region" description="Helical" evidence="6">
    <location>
        <begin position="255"/>
        <end position="274"/>
    </location>
</feature>
<proteinExistence type="predicted"/>
<keyword evidence="2" id="KW-0813">Transport</keyword>
<accession>A0AAD4R6N7</accession>
<name>A0AAD4R6N7_9BILA</name>
<keyword evidence="8" id="KW-1185">Reference proteome</keyword>
<evidence type="ECO:0000313" key="7">
    <source>
        <dbReference type="EMBL" id="KAI1720099.1"/>
    </source>
</evidence>
<feature type="transmembrane region" description="Helical" evidence="6">
    <location>
        <begin position="386"/>
        <end position="409"/>
    </location>
</feature>
<comment type="caution">
    <text evidence="7">The sequence shown here is derived from an EMBL/GenBank/DDBJ whole genome shotgun (WGS) entry which is preliminary data.</text>
</comment>
<dbReference type="GO" id="GO:0016020">
    <property type="term" value="C:membrane"/>
    <property type="evidence" value="ECO:0007669"/>
    <property type="project" value="UniProtKB-SubCell"/>
</dbReference>
<dbReference type="InterPro" id="IPR052983">
    <property type="entry name" value="MFS_Riboflavin_Transporter"/>
</dbReference>
<dbReference type="PANTHER" id="PTHR43385">
    <property type="entry name" value="RIBOFLAVIN TRANSPORTER RIBJ"/>
    <property type="match status" value="1"/>
</dbReference>
<evidence type="ECO:0000256" key="5">
    <source>
        <dbReference type="ARBA" id="ARBA00023136"/>
    </source>
</evidence>
<organism evidence="7 8">
    <name type="scientific">Ditylenchus destructor</name>
    <dbReference type="NCBI Taxonomy" id="166010"/>
    <lineage>
        <taxon>Eukaryota</taxon>
        <taxon>Metazoa</taxon>
        <taxon>Ecdysozoa</taxon>
        <taxon>Nematoda</taxon>
        <taxon>Chromadorea</taxon>
        <taxon>Rhabditida</taxon>
        <taxon>Tylenchina</taxon>
        <taxon>Tylenchomorpha</taxon>
        <taxon>Sphaerularioidea</taxon>
        <taxon>Anguinidae</taxon>
        <taxon>Anguininae</taxon>
        <taxon>Ditylenchus</taxon>
    </lineage>
</organism>
<evidence type="ECO:0000256" key="2">
    <source>
        <dbReference type="ARBA" id="ARBA00022448"/>
    </source>
</evidence>
<dbReference type="Pfam" id="PF07690">
    <property type="entry name" value="MFS_1"/>
    <property type="match status" value="1"/>
</dbReference>
<feature type="transmembrane region" description="Helical" evidence="6">
    <location>
        <begin position="415"/>
        <end position="436"/>
    </location>
</feature>
<evidence type="ECO:0000256" key="1">
    <source>
        <dbReference type="ARBA" id="ARBA00004141"/>
    </source>
</evidence>
<feature type="transmembrane region" description="Helical" evidence="6">
    <location>
        <begin position="18"/>
        <end position="38"/>
    </location>
</feature>